<organism evidence="1 2">
    <name type="scientific">Mesorhizobium captivum</name>
    <dbReference type="NCBI Taxonomy" id="3072319"/>
    <lineage>
        <taxon>Bacteria</taxon>
        <taxon>Pseudomonadati</taxon>
        <taxon>Pseudomonadota</taxon>
        <taxon>Alphaproteobacteria</taxon>
        <taxon>Hyphomicrobiales</taxon>
        <taxon>Phyllobacteriaceae</taxon>
        <taxon>Mesorhizobium</taxon>
    </lineage>
</organism>
<dbReference type="Proteomes" id="UP001271249">
    <property type="component" value="Unassembled WGS sequence"/>
</dbReference>
<proteinExistence type="predicted"/>
<gene>
    <name evidence="1" type="ORF">RFN29_20145</name>
</gene>
<dbReference type="EMBL" id="JAVIJC010000021">
    <property type="protein sequence ID" value="MDX8493880.1"/>
    <property type="molecule type" value="Genomic_DNA"/>
</dbReference>
<protein>
    <submittedName>
        <fullName evidence="1">Uncharacterized protein</fullName>
    </submittedName>
</protein>
<dbReference type="RefSeq" id="WP_320227768.1">
    <property type="nucleotide sequence ID" value="NZ_JAVIJB010000019.1"/>
</dbReference>
<sequence length="74" mass="7923">MSVALTASAKHYASKQAIAGMVETLDLGSDCAVGDLISLETAGARHDFAVIRRRWIIDARGGTMLELTLDHPAR</sequence>
<keyword evidence="2" id="KW-1185">Reference proteome</keyword>
<evidence type="ECO:0000313" key="2">
    <source>
        <dbReference type="Proteomes" id="UP001271249"/>
    </source>
</evidence>
<reference evidence="1 2" key="1">
    <citation type="submission" date="2023-08" db="EMBL/GenBank/DDBJ databases">
        <title>Implementing the SeqCode for naming new Mesorhizobium species isolated from Vachellia karroo root nodules.</title>
        <authorList>
            <person name="Van Lill M."/>
        </authorList>
    </citation>
    <scope>NUCLEOTIDE SEQUENCE [LARGE SCALE GENOMIC DNA]</scope>
    <source>
        <strain evidence="1 2">VK22B</strain>
    </source>
</reference>
<evidence type="ECO:0000313" key="1">
    <source>
        <dbReference type="EMBL" id="MDX8493880.1"/>
    </source>
</evidence>
<accession>A0ABU4Z6E2</accession>
<name>A0ABU4Z6E2_9HYPH</name>
<comment type="caution">
    <text evidence="1">The sequence shown here is derived from an EMBL/GenBank/DDBJ whole genome shotgun (WGS) entry which is preliminary data.</text>
</comment>